<evidence type="ECO:0000256" key="4">
    <source>
        <dbReference type="ARBA" id="ARBA00022807"/>
    </source>
</evidence>
<gene>
    <name evidence="6" type="ORF">ZOSMA_28G00520</name>
</gene>
<dbReference type="Pfam" id="PF02902">
    <property type="entry name" value="Peptidase_C48"/>
    <property type="match status" value="1"/>
</dbReference>
<dbReference type="AlphaFoldDB" id="A0A0K9PCJ9"/>
<dbReference type="InterPro" id="IPR038765">
    <property type="entry name" value="Papain-like_cys_pep_sf"/>
</dbReference>
<evidence type="ECO:0000313" key="7">
    <source>
        <dbReference type="Proteomes" id="UP000036987"/>
    </source>
</evidence>
<name>A0A0K9PCJ9_ZOSMR</name>
<sequence>MKPEYSSQMFSLIFDDSVFCYGDHVKDILRHKFYDNLVIKVFFGVIRDELAEKTIHEARFQFICPDIFDDDSPDQTSQGLLEKSDYRAVELLDGLFCRSMRGFYSRFARFVIVPMKTMNHWHFLVWSRNQNTFTHYDSNYAAREAVNLGAARRTVVWMTRWLKTYLHTDLHVVPELIEWLPYPQEIHAKLDGSLYMLHGISCLIDYLHIEDGEFDPRNMSEVMDWKRSDMPKIRNSLFRRLTGRLKFSPWPLKL</sequence>
<keyword evidence="2" id="KW-0645">Protease</keyword>
<proteinExistence type="inferred from homology"/>
<comment type="caution">
    <text evidence="6">The sequence shown here is derived from an EMBL/GenBank/DDBJ whole genome shotgun (WGS) entry which is preliminary data.</text>
</comment>
<dbReference type="Proteomes" id="UP000036987">
    <property type="component" value="Unassembled WGS sequence"/>
</dbReference>
<dbReference type="SUPFAM" id="SSF54001">
    <property type="entry name" value="Cysteine proteinases"/>
    <property type="match status" value="1"/>
</dbReference>
<dbReference type="GO" id="GO:0008234">
    <property type="term" value="F:cysteine-type peptidase activity"/>
    <property type="evidence" value="ECO:0007669"/>
    <property type="project" value="UniProtKB-KW"/>
</dbReference>
<dbReference type="PANTHER" id="PTHR46468:SF1">
    <property type="entry name" value="SENTRIN-SPECIFIC PROTEASE 8"/>
    <property type="match status" value="1"/>
</dbReference>
<evidence type="ECO:0000256" key="3">
    <source>
        <dbReference type="ARBA" id="ARBA00022801"/>
    </source>
</evidence>
<dbReference type="GO" id="GO:0019784">
    <property type="term" value="F:deNEDDylase activity"/>
    <property type="evidence" value="ECO:0007669"/>
    <property type="project" value="InterPro"/>
</dbReference>
<dbReference type="PANTHER" id="PTHR46468">
    <property type="entry name" value="SENTRIN-SPECIFIC PROTEASE 8"/>
    <property type="match status" value="1"/>
</dbReference>
<dbReference type="InterPro" id="IPR003653">
    <property type="entry name" value="Peptidase_C48_C"/>
</dbReference>
<dbReference type="InterPro" id="IPR044613">
    <property type="entry name" value="Nep1/2-like"/>
</dbReference>
<feature type="domain" description="Ubiquitin-like protease family profile" evidence="5">
    <location>
        <begin position="110"/>
        <end position="230"/>
    </location>
</feature>
<evidence type="ECO:0000313" key="6">
    <source>
        <dbReference type="EMBL" id="KMZ66694.1"/>
    </source>
</evidence>
<reference evidence="7" key="1">
    <citation type="journal article" date="2016" name="Nature">
        <title>The genome of the seagrass Zostera marina reveals angiosperm adaptation to the sea.</title>
        <authorList>
            <person name="Olsen J.L."/>
            <person name="Rouze P."/>
            <person name="Verhelst B."/>
            <person name="Lin Y.-C."/>
            <person name="Bayer T."/>
            <person name="Collen J."/>
            <person name="Dattolo E."/>
            <person name="De Paoli E."/>
            <person name="Dittami S."/>
            <person name="Maumus F."/>
            <person name="Michel G."/>
            <person name="Kersting A."/>
            <person name="Lauritano C."/>
            <person name="Lohaus R."/>
            <person name="Toepel M."/>
            <person name="Tonon T."/>
            <person name="Vanneste K."/>
            <person name="Amirebrahimi M."/>
            <person name="Brakel J."/>
            <person name="Bostroem C."/>
            <person name="Chovatia M."/>
            <person name="Grimwood J."/>
            <person name="Jenkins J.W."/>
            <person name="Jueterbock A."/>
            <person name="Mraz A."/>
            <person name="Stam W.T."/>
            <person name="Tice H."/>
            <person name="Bornberg-Bauer E."/>
            <person name="Green P.J."/>
            <person name="Pearson G.A."/>
            <person name="Procaccini G."/>
            <person name="Duarte C.M."/>
            <person name="Schmutz J."/>
            <person name="Reusch T.B.H."/>
            <person name="Van de Peer Y."/>
        </authorList>
    </citation>
    <scope>NUCLEOTIDE SEQUENCE [LARGE SCALE GENOMIC DNA]</scope>
    <source>
        <strain evidence="7">cv. Finnish</strain>
    </source>
</reference>
<keyword evidence="3" id="KW-0378">Hydrolase</keyword>
<evidence type="ECO:0000259" key="5">
    <source>
        <dbReference type="Pfam" id="PF02902"/>
    </source>
</evidence>
<dbReference type="GO" id="GO:0006508">
    <property type="term" value="P:proteolysis"/>
    <property type="evidence" value="ECO:0007669"/>
    <property type="project" value="UniProtKB-KW"/>
</dbReference>
<protein>
    <recommendedName>
        <fullName evidence="5">Ubiquitin-like protease family profile domain-containing protein</fullName>
    </recommendedName>
</protein>
<evidence type="ECO:0000256" key="1">
    <source>
        <dbReference type="ARBA" id="ARBA00005234"/>
    </source>
</evidence>
<accession>A0A0K9PCJ9</accession>
<evidence type="ECO:0000256" key="2">
    <source>
        <dbReference type="ARBA" id="ARBA00022670"/>
    </source>
</evidence>
<keyword evidence="7" id="KW-1185">Reference proteome</keyword>
<dbReference type="EMBL" id="LFYR01000958">
    <property type="protein sequence ID" value="KMZ66694.1"/>
    <property type="molecule type" value="Genomic_DNA"/>
</dbReference>
<dbReference type="Gene3D" id="3.40.395.10">
    <property type="entry name" value="Adenoviral Proteinase, Chain A"/>
    <property type="match status" value="1"/>
</dbReference>
<organism evidence="6 7">
    <name type="scientific">Zostera marina</name>
    <name type="common">Eelgrass</name>
    <dbReference type="NCBI Taxonomy" id="29655"/>
    <lineage>
        <taxon>Eukaryota</taxon>
        <taxon>Viridiplantae</taxon>
        <taxon>Streptophyta</taxon>
        <taxon>Embryophyta</taxon>
        <taxon>Tracheophyta</taxon>
        <taxon>Spermatophyta</taxon>
        <taxon>Magnoliopsida</taxon>
        <taxon>Liliopsida</taxon>
        <taxon>Zosteraceae</taxon>
        <taxon>Zostera</taxon>
    </lineage>
</organism>
<keyword evidence="4" id="KW-0788">Thiol protease</keyword>
<comment type="similarity">
    <text evidence="1">Belongs to the peptidase C48 family.</text>
</comment>